<dbReference type="EMBL" id="VDMN01000001">
    <property type="protein sequence ID" value="TNM66478.1"/>
    <property type="molecule type" value="Genomic_DNA"/>
</dbReference>
<reference evidence="1 2" key="1">
    <citation type="submission" date="2019-06" db="EMBL/GenBank/DDBJ databases">
        <title>The draft genome of Rhizobium smilacinae PTYR-5.</title>
        <authorList>
            <person name="Liu L."/>
            <person name="Li L."/>
            <person name="Zhang X."/>
        </authorList>
    </citation>
    <scope>NUCLEOTIDE SEQUENCE [LARGE SCALE GENOMIC DNA]</scope>
    <source>
        <strain evidence="1 2">PTYR-5</strain>
    </source>
</reference>
<sequence>MPTIKEIREKYPQYEDWNDAQLATALHRKFYADMPRADFNKAIGFDASENKPISFEEGQALLDQENQSGASGAAGAGLSGFVDGIPVAGPMLLGGAQRAAAGISSLIDGESYDENLKQAQGVTKAAQGAHPYVTTGANVAGAVAGTLPLVAAAPAAFGAGTAGLTARSAASAFSGAGLGGADAAVRSGGDIEKSALGAGIGFGLGAIAPGVGGLIGVGAQKIWNAATNRAAAAAAGVTPRAVKDVANLAARDGLDASAMRSALDNLGPEAMIMDVGPGLQGRAGGIAATPGEGQAIIRDALAARQAGANGRIGQAVDDSLGPNVIPSQIDQGIEAGQRSLSPLYGEAFNGARAVNTQPIAEGLEAQAVNLRGDAQAAVQRVRRMLNITGTDQLDPNPGTLFQTRQAIDGLMATEANPQVTRVLTGVRSQIDDELARTVPNLKEVDASFAELARQREALKRGQTVLEGKRSSPRPTELVDEVTAGALPQGMQIGPSAVPLRLSQGARAEVDRILGNHANDVVKLNNLIKTEGDWNRSRLATLFGQEKADRLFKVLEAERIYADTNQVVTRNSETTRRLAAKGEASPSEPDLVKSSFAAGGVKAIPRAMAVKASDKVINALLSGRRAAAETDMSRVLSSRNRAILDALQSREMLPRIDRRADSVAKALLLGSGAASSR</sequence>
<proteinExistence type="predicted"/>
<dbReference type="RefSeq" id="WP_139675871.1">
    <property type="nucleotide sequence ID" value="NZ_VDMN01000001.1"/>
</dbReference>
<dbReference type="AlphaFoldDB" id="A0A5C4XT50"/>
<name>A0A5C4XT50_9HYPH</name>
<keyword evidence="2" id="KW-1185">Reference proteome</keyword>
<evidence type="ECO:0000313" key="1">
    <source>
        <dbReference type="EMBL" id="TNM66478.1"/>
    </source>
</evidence>
<accession>A0A5C4XT50</accession>
<gene>
    <name evidence="1" type="ORF">FHP24_09850</name>
</gene>
<organism evidence="1 2">
    <name type="scientific">Aliirhizobium smilacinae</name>
    <dbReference type="NCBI Taxonomy" id="1395944"/>
    <lineage>
        <taxon>Bacteria</taxon>
        <taxon>Pseudomonadati</taxon>
        <taxon>Pseudomonadota</taxon>
        <taxon>Alphaproteobacteria</taxon>
        <taxon>Hyphomicrobiales</taxon>
        <taxon>Rhizobiaceae</taxon>
        <taxon>Aliirhizobium</taxon>
    </lineage>
</organism>
<dbReference type="Proteomes" id="UP000311605">
    <property type="component" value="Unassembled WGS sequence"/>
</dbReference>
<protein>
    <submittedName>
        <fullName evidence="1">Uncharacterized protein</fullName>
    </submittedName>
</protein>
<dbReference type="OrthoDB" id="7226142at2"/>
<evidence type="ECO:0000313" key="2">
    <source>
        <dbReference type="Proteomes" id="UP000311605"/>
    </source>
</evidence>
<comment type="caution">
    <text evidence="1">The sequence shown here is derived from an EMBL/GenBank/DDBJ whole genome shotgun (WGS) entry which is preliminary data.</text>
</comment>